<dbReference type="Proteomes" id="UP000319712">
    <property type="component" value="Unassembled WGS sequence"/>
</dbReference>
<dbReference type="RefSeq" id="WP_142986492.1">
    <property type="nucleotide sequence ID" value="NZ_FXTD01000005.1"/>
</dbReference>
<gene>
    <name evidence="2" type="ORF">SAMN06264867_105162</name>
</gene>
<accession>A0A521CWM4</accession>
<name>A0A521CWM4_9EURY</name>
<feature type="domain" description="DUF7260" evidence="1">
    <location>
        <begin position="56"/>
        <end position="312"/>
    </location>
</feature>
<dbReference type="Pfam" id="PF23921">
    <property type="entry name" value="DUF7260"/>
    <property type="match status" value="1"/>
</dbReference>
<dbReference type="InterPro" id="IPR055684">
    <property type="entry name" value="DUF7260"/>
</dbReference>
<proteinExistence type="predicted"/>
<evidence type="ECO:0000313" key="3">
    <source>
        <dbReference type="Proteomes" id="UP000319712"/>
    </source>
</evidence>
<protein>
    <recommendedName>
        <fullName evidence="1">DUF7260 domain-containing protein</fullName>
    </recommendedName>
</protein>
<sequence length="323" mass="34914">MSVNRGGDVAFRIPSEPALEPECTSLSCELSAAAAEPGVVTTVAVAGLLALVTFAYVRDAETACRRERRRVTDEHDAFEEFADRIAALDPSPTETTEPTKPSAAATSQLIGTHRAGSGRAVGDLRLRRVLDTYRDTVMSLPHYTEEYDESVAESLAAELGPDTTVSLASNGTLSPALQSAFVDRSRRAAAARRSLADAIDVELDALDDAGATLSGVDRRRSRLNQHLDGIPHGRRVDASIDVWERLGDLESECNAVAIDRQSTLRDPPMSPERVAGDVETGFYEYLYAPMDGPDHPVLASIATVVDRLREDRDRVARRIADGV</sequence>
<evidence type="ECO:0000259" key="1">
    <source>
        <dbReference type="Pfam" id="PF23921"/>
    </source>
</evidence>
<evidence type="ECO:0000313" key="2">
    <source>
        <dbReference type="EMBL" id="SMO63834.1"/>
    </source>
</evidence>
<dbReference type="OrthoDB" id="206489at2157"/>
<keyword evidence="3" id="KW-1185">Reference proteome</keyword>
<dbReference type="EMBL" id="FXTD01000005">
    <property type="protein sequence ID" value="SMO63834.1"/>
    <property type="molecule type" value="Genomic_DNA"/>
</dbReference>
<dbReference type="AlphaFoldDB" id="A0A521CWM4"/>
<organism evidence="2 3">
    <name type="scientific">Halorubrum cibi</name>
    <dbReference type="NCBI Taxonomy" id="413815"/>
    <lineage>
        <taxon>Archaea</taxon>
        <taxon>Methanobacteriati</taxon>
        <taxon>Methanobacteriota</taxon>
        <taxon>Stenosarchaea group</taxon>
        <taxon>Halobacteria</taxon>
        <taxon>Halobacteriales</taxon>
        <taxon>Haloferacaceae</taxon>
        <taxon>Halorubrum</taxon>
    </lineage>
</organism>
<reference evidence="2 3" key="1">
    <citation type="submission" date="2017-05" db="EMBL/GenBank/DDBJ databases">
        <authorList>
            <person name="Varghese N."/>
            <person name="Submissions S."/>
        </authorList>
    </citation>
    <scope>NUCLEOTIDE SEQUENCE [LARGE SCALE GENOMIC DNA]</scope>
    <source>
        <strain evidence="2 3">DSM 19504</strain>
    </source>
</reference>